<evidence type="ECO:0000256" key="2">
    <source>
        <dbReference type="ARBA" id="ARBA00022692"/>
    </source>
</evidence>
<reference evidence="7 8" key="1">
    <citation type="journal article" date="2016" name="Genome Biol. Evol.">
        <title>Divergent and convergent evolution of fungal pathogenicity.</title>
        <authorList>
            <person name="Shang Y."/>
            <person name="Xiao G."/>
            <person name="Zheng P."/>
            <person name="Cen K."/>
            <person name="Zhan S."/>
            <person name="Wang C."/>
        </authorList>
    </citation>
    <scope>NUCLEOTIDE SEQUENCE [LARGE SCALE GENOMIC DNA]</scope>
    <source>
        <strain evidence="7 8">RCEF 264</strain>
    </source>
</reference>
<keyword evidence="3 5" id="KW-1133">Transmembrane helix</keyword>
<feature type="transmembrane region" description="Helical" evidence="5">
    <location>
        <begin position="304"/>
        <end position="323"/>
    </location>
</feature>
<proteinExistence type="predicted"/>
<feature type="transmembrane region" description="Helical" evidence="5">
    <location>
        <begin position="114"/>
        <end position="133"/>
    </location>
</feature>
<dbReference type="AlphaFoldDB" id="A0A167YN33"/>
<dbReference type="InterPro" id="IPR036259">
    <property type="entry name" value="MFS_trans_sf"/>
</dbReference>
<dbReference type="Proteomes" id="UP000076874">
    <property type="component" value="Unassembled WGS sequence"/>
</dbReference>
<dbReference type="EMBL" id="AZHD01000002">
    <property type="protein sequence ID" value="OAA66497.1"/>
    <property type="molecule type" value="Genomic_DNA"/>
</dbReference>
<dbReference type="GO" id="GO:0022857">
    <property type="term" value="F:transmembrane transporter activity"/>
    <property type="evidence" value="ECO:0007669"/>
    <property type="project" value="InterPro"/>
</dbReference>
<feature type="transmembrane region" description="Helical" evidence="5">
    <location>
        <begin position="276"/>
        <end position="297"/>
    </location>
</feature>
<dbReference type="Gene3D" id="1.20.1250.20">
    <property type="entry name" value="MFS general substrate transporter like domains"/>
    <property type="match status" value="1"/>
</dbReference>
<feature type="transmembrane region" description="Helical" evidence="5">
    <location>
        <begin position="390"/>
        <end position="413"/>
    </location>
</feature>
<feature type="transmembrane region" description="Helical" evidence="5">
    <location>
        <begin position="90"/>
        <end position="108"/>
    </location>
</feature>
<keyword evidence="2 5" id="KW-0812">Transmembrane</keyword>
<evidence type="ECO:0000256" key="5">
    <source>
        <dbReference type="SAM" id="Phobius"/>
    </source>
</evidence>
<dbReference type="InterPro" id="IPR020846">
    <property type="entry name" value="MFS_dom"/>
</dbReference>
<dbReference type="InterPro" id="IPR011701">
    <property type="entry name" value="MFS"/>
</dbReference>
<feature type="transmembrane region" description="Helical" evidence="5">
    <location>
        <begin position="153"/>
        <end position="179"/>
    </location>
</feature>
<protein>
    <submittedName>
        <fullName evidence="7">Phosphate transporter</fullName>
    </submittedName>
</protein>
<dbReference type="Pfam" id="PF07690">
    <property type="entry name" value="MFS_1"/>
    <property type="match status" value="1"/>
</dbReference>
<feature type="transmembrane region" description="Helical" evidence="5">
    <location>
        <begin position="220"/>
        <end position="238"/>
    </location>
</feature>
<dbReference type="PANTHER" id="PTHR24064">
    <property type="entry name" value="SOLUTE CARRIER FAMILY 22 MEMBER"/>
    <property type="match status" value="1"/>
</dbReference>
<gene>
    <name evidence="7" type="ORF">SPI_01073</name>
</gene>
<dbReference type="GO" id="GO:0016020">
    <property type="term" value="C:membrane"/>
    <property type="evidence" value="ECO:0007669"/>
    <property type="project" value="UniProtKB-SubCell"/>
</dbReference>
<dbReference type="PROSITE" id="PS50850">
    <property type="entry name" value="MFS"/>
    <property type="match status" value="1"/>
</dbReference>
<comment type="subcellular location">
    <subcellularLocation>
        <location evidence="1">Membrane</location>
        <topology evidence="1">Multi-pass membrane protein</topology>
    </subcellularLocation>
</comment>
<evidence type="ECO:0000313" key="8">
    <source>
        <dbReference type="Proteomes" id="UP000076874"/>
    </source>
</evidence>
<accession>A0A167YN33</accession>
<dbReference type="SUPFAM" id="SSF103473">
    <property type="entry name" value="MFS general substrate transporter"/>
    <property type="match status" value="1"/>
</dbReference>
<feature type="domain" description="Major facilitator superfamily (MFS) profile" evidence="6">
    <location>
        <begin position="14"/>
        <end position="418"/>
    </location>
</feature>
<evidence type="ECO:0000256" key="1">
    <source>
        <dbReference type="ARBA" id="ARBA00004141"/>
    </source>
</evidence>
<dbReference type="PROSITE" id="PS00217">
    <property type="entry name" value="SUGAR_TRANSPORT_2"/>
    <property type="match status" value="1"/>
</dbReference>
<dbReference type="STRING" id="1081102.A0A167YN33"/>
<evidence type="ECO:0000256" key="4">
    <source>
        <dbReference type="ARBA" id="ARBA00023136"/>
    </source>
</evidence>
<name>A0A167YN33_9HYPO</name>
<organism evidence="7 8">
    <name type="scientific">Niveomyces insectorum RCEF 264</name>
    <dbReference type="NCBI Taxonomy" id="1081102"/>
    <lineage>
        <taxon>Eukaryota</taxon>
        <taxon>Fungi</taxon>
        <taxon>Dikarya</taxon>
        <taxon>Ascomycota</taxon>
        <taxon>Pezizomycotina</taxon>
        <taxon>Sordariomycetes</taxon>
        <taxon>Hypocreomycetidae</taxon>
        <taxon>Hypocreales</taxon>
        <taxon>Cordycipitaceae</taxon>
        <taxon>Niveomyces</taxon>
    </lineage>
</organism>
<comment type="caution">
    <text evidence="7">The sequence shown here is derived from an EMBL/GenBank/DDBJ whole genome shotgun (WGS) entry which is preliminary data.</text>
</comment>
<evidence type="ECO:0000256" key="3">
    <source>
        <dbReference type="ARBA" id="ARBA00022989"/>
    </source>
</evidence>
<keyword evidence="4 5" id="KW-0472">Membrane</keyword>
<evidence type="ECO:0000313" key="7">
    <source>
        <dbReference type="EMBL" id="OAA66497.1"/>
    </source>
</evidence>
<feature type="transmembrane region" description="Helical" evidence="5">
    <location>
        <begin position="58"/>
        <end position="78"/>
    </location>
</feature>
<evidence type="ECO:0000259" key="6">
    <source>
        <dbReference type="PROSITE" id="PS50850"/>
    </source>
</evidence>
<feature type="transmembrane region" description="Helical" evidence="5">
    <location>
        <begin position="12"/>
        <end position="38"/>
    </location>
</feature>
<keyword evidence="8" id="KW-1185">Reference proteome</keyword>
<dbReference type="OrthoDB" id="433512at2759"/>
<dbReference type="InterPro" id="IPR005829">
    <property type="entry name" value="Sugar_transporter_CS"/>
</dbReference>
<feature type="transmembrane region" description="Helical" evidence="5">
    <location>
        <begin position="191"/>
        <end position="208"/>
    </location>
</feature>
<dbReference type="CDD" id="cd17364">
    <property type="entry name" value="MFS_PhT"/>
    <property type="match status" value="1"/>
</dbReference>
<sequence length="449" mass="48636">MGQSGVSLREKLKFIGVAGVGFFADGYLNLSIGLVVPMLGYIYFADVGGSVPSGKGDIIKGTLAIGMICGQIVFGVLGDTLGRHRVYGKELLFTIFGTLMCILLPWRGFSHNDIVAWMAVWRVVSGFGVGGDYPMSSAYAAEKNPLGTRAKMVLTVFSNFGLGSFASSIVLIVLLAAFKGAIEHNIKHLEWVWRLLMGIVVASTSRGLKEQFRDFRQYFAVRRHALTLFAVSAVWFLYDIAYYGINLNQSVILSRIGYGTGATPYLTLWHTAVGNVIVQVAGYLPGFYVGIFIPDWIGRKRQQFWCSVAVSITYAIWAGITHLGNTPAMMALFTLSQFILNAGPNVTTFLLPAELFPTRVRGTAHGIAAASGKAGATLTAFAFGRVTNAVGVQGVLGLFSGVMLLAALCTLLIPETKNMSLQDLEDERQYGGEQQSSCEEIEVQVTKTQ</sequence>